<dbReference type="Gene3D" id="3.40.50.1000">
    <property type="entry name" value="HAD superfamily/HAD-like"/>
    <property type="match status" value="1"/>
</dbReference>
<evidence type="ECO:0000256" key="6">
    <source>
        <dbReference type="ARBA" id="ARBA00022741"/>
    </source>
</evidence>
<dbReference type="AlphaFoldDB" id="A0A084ERC4"/>
<evidence type="ECO:0000256" key="12">
    <source>
        <dbReference type="SAM" id="Phobius"/>
    </source>
</evidence>
<dbReference type="FunFam" id="2.70.150.10:FF:000160">
    <property type="entry name" value="Sarcoplasmic/endoplasmic reticulum calcium ATPase 1"/>
    <property type="match status" value="1"/>
</dbReference>
<dbReference type="PANTHER" id="PTHR43294:SF21">
    <property type="entry name" value="CATION TRANSPORTING ATPASE"/>
    <property type="match status" value="1"/>
</dbReference>
<feature type="transmembrane region" description="Helical" evidence="12">
    <location>
        <begin position="756"/>
        <end position="781"/>
    </location>
</feature>
<name>A0A084ERC4_MYCCA</name>
<dbReference type="GO" id="GO:0006883">
    <property type="term" value="P:intracellular sodium ion homeostasis"/>
    <property type="evidence" value="ECO:0007669"/>
    <property type="project" value="TreeGrafter"/>
</dbReference>
<dbReference type="SMART" id="SM00831">
    <property type="entry name" value="Cation_ATPase_N"/>
    <property type="match status" value="1"/>
</dbReference>
<dbReference type="InterPro" id="IPR018303">
    <property type="entry name" value="ATPase_P-typ_P_site"/>
</dbReference>
<dbReference type="GO" id="GO:0005524">
    <property type="term" value="F:ATP binding"/>
    <property type="evidence" value="ECO:0007669"/>
    <property type="project" value="UniProtKB-KW"/>
</dbReference>
<evidence type="ECO:0000256" key="8">
    <source>
        <dbReference type="ARBA" id="ARBA00022842"/>
    </source>
</evidence>
<feature type="transmembrane region" description="Helical" evidence="12">
    <location>
        <begin position="684"/>
        <end position="705"/>
    </location>
</feature>
<evidence type="ECO:0000256" key="9">
    <source>
        <dbReference type="ARBA" id="ARBA00022967"/>
    </source>
</evidence>
<evidence type="ECO:0000259" key="13">
    <source>
        <dbReference type="SMART" id="SM00831"/>
    </source>
</evidence>
<dbReference type="GO" id="GO:0005886">
    <property type="term" value="C:plasma membrane"/>
    <property type="evidence" value="ECO:0007669"/>
    <property type="project" value="UniProtKB-SubCell"/>
</dbReference>
<dbReference type="InterPro" id="IPR023298">
    <property type="entry name" value="ATPase_P-typ_TM_dom_sf"/>
</dbReference>
<feature type="transmembrane region" description="Helical" evidence="12">
    <location>
        <begin position="820"/>
        <end position="842"/>
    </location>
</feature>
<evidence type="ECO:0000256" key="5">
    <source>
        <dbReference type="ARBA" id="ARBA00022692"/>
    </source>
</evidence>
<keyword evidence="11 12" id="KW-0472">Membrane</keyword>
<dbReference type="Gene3D" id="2.70.150.10">
    <property type="entry name" value="Calcium-transporting ATPase, cytoplasmic transduction domain A"/>
    <property type="match status" value="1"/>
</dbReference>
<feature type="domain" description="Cation-transporting P-type ATPase N-terminal" evidence="13">
    <location>
        <begin position="3"/>
        <end position="77"/>
    </location>
</feature>
<dbReference type="InterPro" id="IPR023214">
    <property type="entry name" value="HAD_sf"/>
</dbReference>
<feature type="transmembrane region" description="Helical" evidence="12">
    <location>
        <begin position="862"/>
        <end position="882"/>
    </location>
</feature>
<dbReference type="PROSITE" id="PS00154">
    <property type="entry name" value="ATPASE_E1_E2"/>
    <property type="match status" value="1"/>
</dbReference>
<feature type="transmembrane region" description="Helical" evidence="12">
    <location>
        <begin position="717"/>
        <end position="736"/>
    </location>
</feature>
<comment type="subcellular location">
    <subcellularLocation>
        <location evidence="1">Cell membrane</location>
        <topology evidence="1">Multi-pass membrane protein</topology>
    </subcellularLocation>
</comment>
<keyword evidence="4" id="KW-0597">Phosphoprotein</keyword>
<dbReference type="NCBIfam" id="TIGR01494">
    <property type="entry name" value="ATPase_P-type"/>
    <property type="match status" value="3"/>
</dbReference>
<dbReference type="InterPro" id="IPR004014">
    <property type="entry name" value="ATPase_P-typ_cation-transptr_N"/>
</dbReference>
<dbReference type="FunFam" id="3.40.50.1000:FF:000001">
    <property type="entry name" value="Phospholipid-transporting ATPase IC"/>
    <property type="match status" value="1"/>
</dbReference>
<dbReference type="PANTHER" id="PTHR43294">
    <property type="entry name" value="SODIUM/POTASSIUM-TRANSPORTING ATPASE SUBUNIT ALPHA"/>
    <property type="match status" value="1"/>
</dbReference>
<dbReference type="GO" id="GO:1902600">
    <property type="term" value="P:proton transmembrane transport"/>
    <property type="evidence" value="ECO:0007669"/>
    <property type="project" value="TreeGrafter"/>
</dbReference>
<keyword evidence="8" id="KW-0460">Magnesium</keyword>
<organism evidence="14 15">
    <name type="scientific">Mycoplasma capricolum subsp. capricolum 14232</name>
    <dbReference type="NCBI Taxonomy" id="1188238"/>
    <lineage>
        <taxon>Bacteria</taxon>
        <taxon>Bacillati</taxon>
        <taxon>Mycoplasmatota</taxon>
        <taxon>Mollicutes</taxon>
        <taxon>Mycoplasmataceae</taxon>
        <taxon>Mycoplasma</taxon>
    </lineage>
</organism>
<evidence type="ECO:0000313" key="15">
    <source>
        <dbReference type="Proteomes" id="UP000028533"/>
    </source>
</evidence>
<dbReference type="InterPro" id="IPR044492">
    <property type="entry name" value="P_typ_ATPase_HD_dom"/>
</dbReference>
<keyword evidence="10 12" id="KW-1133">Transmembrane helix</keyword>
<dbReference type="PRINTS" id="PR00120">
    <property type="entry name" value="HATPASE"/>
</dbReference>
<evidence type="ECO:0000256" key="1">
    <source>
        <dbReference type="ARBA" id="ARBA00004651"/>
    </source>
</evidence>
<accession>A0A084ERC4</accession>
<dbReference type="InterPro" id="IPR006068">
    <property type="entry name" value="ATPase_P-typ_cation-transptr_C"/>
</dbReference>
<proteinExistence type="inferred from homology"/>
<dbReference type="SFLD" id="SFLDS00003">
    <property type="entry name" value="Haloacid_Dehalogenase"/>
    <property type="match status" value="1"/>
</dbReference>
<dbReference type="SFLD" id="SFLDG00002">
    <property type="entry name" value="C1.7:_P-type_atpase_like"/>
    <property type="match status" value="1"/>
</dbReference>
<evidence type="ECO:0000256" key="3">
    <source>
        <dbReference type="ARBA" id="ARBA00022475"/>
    </source>
</evidence>
<comment type="similarity">
    <text evidence="2">Belongs to the cation transport ATPase (P-type) (TC 3.A.3) family. Type IIA subfamily.</text>
</comment>
<dbReference type="GO" id="GO:0036376">
    <property type="term" value="P:sodium ion export across plasma membrane"/>
    <property type="evidence" value="ECO:0007669"/>
    <property type="project" value="TreeGrafter"/>
</dbReference>
<dbReference type="SUPFAM" id="SSF81665">
    <property type="entry name" value="Calcium ATPase, transmembrane domain M"/>
    <property type="match status" value="1"/>
</dbReference>
<gene>
    <name evidence="14" type="primary">ctp</name>
    <name evidence="14" type="ORF">MCAPa_0920</name>
</gene>
<dbReference type="GO" id="GO:0030007">
    <property type="term" value="P:intracellular potassium ion homeostasis"/>
    <property type="evidence" value="ECO:0007669"/>
    <property type="project" value="TreeGrafter"/>
</dbReference>
<dbReference type="InterPro" id="IPR023299">
    <property type="entry name" value="ATPase_P-typ_cyto_dom_N"/>
</dbReference>
<sequence length="971" mass="108734">MDNLEQKTIDEVQKILNTNIKTGLTNQKASELLIKNGKNELAKNKQTPAILIFLKSLIQPIQIVLFIAAIISVVAPLISSKHFEVKFDDFIDFIVIMGVIILDATLETIQQIKARKSVDALKSLSKPSAIVLRDSIVKEIDASELVVGDIVILEAGKYVPADLRLLESSDCMVEESILTGESLPVEKNIKPIKQTNILADKKNICFMSTFITSGRAIGVVIKTGIDTEIGKISKTISENEEQVTPLEKKMNKFSYLISILAIIISFFVFISFIISSNKNNWATYLMISITLAIGVIPESLSAIVSIALSFATKRMAKNNVIVKKLESIETLGSVNVICTDKTGTLTQNKMAIKKLIWNNQIILSDEFIDKTENELAKTLFLKSLVLPNDSITEKDERIGDPTELALVDFAEQLKIDEQEFRRKYPRIFEIPFDSERKLMSTVNILEDDKKFIFTKGALDQILKKCSKIFINNKIVKLTNTYKKEIKKLSTSLSDDALRVLGFGFKQILNDEQQTEEDLIFIGAVGMIDPIRKEALIAIQHAKAAGIKTIMITGDHAITALAIAKDLDLAYTQYEVMSSEKLEQYTDQELESAIDNIKIFARVNPEHKVRIVQALQKKGYIVSMTGDGVNDAPSLAIADIGVAMGVSGTDVAKQAADVILTNDDLNTMMTGVLEGRNVYQKIRRAIVLLLGFNFANVISIVIISLLLKISPLNATNILFVNLVVDSCLAFGIGMSPIDRTLLKNKPQLRNSNILSEIIWPLFKVGLSLSTAQIISFIIGMSVTNLDYYNSLENYNKANNWFLFIQQNSNTLLTNLDDMHDFIVFGRTSMFITSIISPILFTHLIKLTNWKETKKIDWTISKPLICACVIALLISIIAFSIPVLNSKVFGLAGINDIKQYINWNSKNMWILFSSLGCGLIPFIFILITDAIEFYSYHLSNRTWEKRQKLIKQIIDQEQKEQELKKEDKKNQAI</sequence>
<dbReference type="EMBL" id="JFDO01000004">
    <property type="protein sequence ID" value="KEZ20516.1"/>
    <property type="molecule type" value="Genomic_DNA"/>
</dbReference>
<keyword evidence="6" id="KW-0547">Nucleotide-binding</keyword>
<dbReference type="InterPro" id="IPR008250">
    <property type="entry name" value="ATPase_P-typ_transduc_dom_A_sf"/>
</dbReference>
<comment type="caution">
    <text evidence="14">The sequence shown here is derived from an EMBL/GenBank/DDBJ whole genome shotgun (WGS) entry which is preliminary data.</text>
</comment>
<dbReference type="SFLD" id="SFLDF00027">
    <property type="entry name" value="p-type_atpase"/>
    <property type="match status" value="1"/>
</dbReference>
<feature type="transmembrane region" description="Helical" evidence="12">
    <location>
        <begin position="253"/>
        <end position="275"/>
    </location>
</feature>
<dbReference type="Pfam" id="PF00122">
    <property type="entry name" value="E1-E2_ATPase"/>
    <property type="match status" value="1"/>
</dbReference>
<dbReference type="InterPro" id="IPR050510">
    <property type="entry name" value="Cation_transp_ATPase_P-type"/>
</dbReference>
<dbReference type="Proteomes" id="UP000028533">
    <property type="component" value="Unassembled WGS sequence"/>
</dbReference>
<evidence type="ECO:0000256" key="10">
    <source>
        <dbReference type="ARBA" id="ARBA00022989"/>
    </source>
</evidence>
<dbReference type="PRINTS" id="PR00119">
    <property type="entry name" value="CATATPASE"/>
</dbReference>
<dbReference type="SUPFAM" id="SSF56784">
    <property type="entry name" value="HAD-like"/>
    <property type="match status" value="1"/>
</dbReference>
<dbReference type="SUPFAM" id="SSF81660">
    <property type="entry name" value="Metal cation-transporting ATPase, ATP-binding domain N"/>
    <property type="match status" value="1"/>
</dbReference>
<dbReference type="InterPro" id="IPR001757">
    <property type="entry name" value="P_typ_ATPase"/>
</dbReference>
<evidence type="ECO:0000256" key="4">
    <source>
        <dbReference type="ARBA" id="ARBA00022553"/>
    </source>
</evidence>
<evidence type="ECO:0000256" key="11">
    <source>
        <dbReference type="ARBA" id="ARBA00023136"/>
    </source>
</evidence>
<feature type="transmembrane region" description="Helical" evidence="12">
    <location>
        <begin position="52"/>
        <end position="78"/>
    </location>
</feature>
<dbReference type="Gene3D" id="1.20.1110.10">
    <property type="entry name" value="Calcium-transporting ATPase, transmembrane domain"/>
    <property type="match status" value="1"/>
</dbReference>
<keyword evidence="5 12" id="KW-0812">Transmembrane</keyword>
<dbReference type="RefSeq" id="WP_036431080.1">
    <property type="nucleotide sequence ID" value="NZ_JFDO01000004.1"/>
</dbReference>
<feature type="transmembrane region" description="Helical" evidence="12">
    <location>
        <begin position="90"/>
        <end position="106"/>
    </location>
</feature>
<dbReference type="GO" id="GO:0005391">
    <property type="term" value="F:P-type sodium:potassium-exchanging transporter activity"/>
    <property type="evidence" value="ECO:0007669"/>
    <property type="project" value="TreeGrafter"/>
</dbReference>
<dbReference type="Pfam" id="PF00689">
    <property type="entry name" value="Cation_ATPase_C"/>
    <property type="match status" value="1"/>
</dbReference>
<dbReference type="Pfam" id="PF13246">
    <property type="entry name" value="Cation_ATPase"/>
    <property type="match status" value="1"/>
</dbReference>
<evidence type="ECO:0000256" key="2">
    <source>
        <dbReference type="ARBA" id="ARBA00005675"/>
    </source>
</evidence>
<keyword evidence="9" id="KW-1278">Translocase</keyword>
<feature type="transmembrane region" description="Helical" evidence="12">
    <location>
        <begin position="906"/>
        <end position="929"/>
    </location>
</feature>
<dbReference type="Pfam" id="PF00690">
    <property type="entry name" value="Cation_ATPase_N"/>
    <property type="match status" value="1"/>
</dbReference>
<keyword evidence="7" id="KW-0067">ATP-binding</keyword>
<feature type="transmembrane region" description="Helical" evidence="12">
    <location>
        <begin position="281"/>
        <end position="308"/>
    </location>
</feature>
<dbReference type="SUPFAM" id="SSF81653">
    <property type="entry name" value="Calcium ATPase, transduction domain A"/>
    <property type="match status" value="1"/>
</dbReference>
<dbReference type="Gene3D" id="3.40.1110.10">
    <property type="entry name" value="Calcium-transporting ATPase, cytoplasmic domain N"/>
    <property type="match status" value="1"/>
</dbReference>
<dbReference type="InterPro" id="IPR036412">
    <property type="entry name" value="HAD-like_sf"/>
</dbReference>
<dbReference type="GO" id="GO:1990573">
    <property type="term" value="P:potassium ion import across plasma membrane"/>
    <property type="evidence" value="ECO:0007669"/>
    <property type="project" value="TreeGrafter"/>
</dbReference>
<evidence type="ECO:0000256" key="7">
    <source>
        <dbReference type="ARBA" id="ARBA00022840"/>
    </source>
</evidence>
<dbReference type="GO" id="GO:0016887">
    <property type="term" value="F:ATP hydrolysis activity"/>
    <property type="evidence" value="ECO:0007669"/>
    <property type="project" value="InterPro"/>
</dbReference>
<reference evidence="14 15" key="1">
    <citation type="submission" date="2014-02" db="EMBL/GenBank/DDBJ databases">
        <title>Genome sequence of Mycoplasma capricolum subsp. capricolum strain 14232.</title>
        <authorList>
            <person name="Sirand-Pugnet P."/>
            <person name="Breton M."/>
            <person name="Dordet-Frisoni E."/>
            <person name="Baranowski E."/>
            <person name="Barre A."/>
            <person name="Couture C."/>
            <person name="Dupuy V."/>
            <person name="Gaurivaud P."/>
            <person name="Jacob D."/>
            <person name="Lemaitre C."/>
            <person name="Manso-Silvan L."/>
            <person name="Nikolski M."/>
            <person name="Nouvel L.-X."/>
            <person name="Poumarat F."/>
            <person name="Tardy F."/>
            <person name="Thebault P."/>
            <person name="Theil S."/>
            <person name="Citti C."/>
            <person name="Thiaucourt F."/>
            <person name="Blanchard A."/>
        </authorList>
    </citation>
    <scope>NUCLEOTIDE SEQUENCE [LARGE SCALE GENOMIC DNA]</scope>
    <source>
        <strain evidence="14 15">14232</strain>
    </source>
</reference>
<keyword evidence="3" id="KW-1003">Cell membrane</keyword>
<evidence type="ECO:0000313" key="14">
    <source>
        <dbReference type="EMBL" id="KEZ20516.1"/>
    </source>
</evidence>
<protein>
    <submittedName>
        <fullName evidence="14">Cation-transporting ATPase</fullName>
    </submittedName>
</protein>
<dbReference type="InterPro" id="IPR059000">
    <property type="entry name" value="ATPase_P-type_domA"/>
</dbReference>